<dbReference type="GO" id="GO:0008829">
    <property type="term" value="F:dCTP deaminase activity"/>
    <property type="evidence" value="ECO:0007669"/>
    <property type="project" value="InterPro"/>
</dbReference>
<name>A0A6L3IK80_9BACT</name>
<evidence type="ECO:0000256" key="1">
    <source>
        <dbReference type="ARBA" id="ARBA00022801"/>
    </source>
</evidence>
<evidence type="ECO:0000256" key="2">
    <source>
        <dbReference type="ARBA" id="ARBA00023080"/>
    </source>
</evidence>
<gene>
    <name evidence="3" type="ORF">F2Z07_24025</name>
</gene>
<dbReference type="Proteomes" id="UP000481700">
    <property type="component" value="Unassembled WGS sequence"/>
</dbReference>
<dbReference type="PANTHER" id="PTHR42680">
    <property type="entry name" value="DCTP DEAMINASE"/>
    <property type="match status" value="1"/>
</dbReference>
<keyword evidence="2" id="KW-0546">Nucleotide metabolism</keyword>
<reference evidence="3 4" key="1">
    <citation type="journal article" date="2019" name="Nat. Med.">
        <title>A library of human gut bacterial isolates paired with longitudinal multiomics data enables mechanistic microbiome research.</title>
        <authorList>
            <person name="Poyet M."/>
            <person name="Groussin M."/>
            <person name="Gibbons S.M."/>
            <person name="Avila-Pacheco J."/>
            <person name="Jiang X."/>
            <person name="Kearney S.M."/>
            <person name="Perrotta A.R."/>
            <person name="Berdy B."/>
            <person name="Zhao S."/>
            <person name="Lieberman T.D."/>
            <person name="Swanson P.K."/>
            <person name="Smith M."/>
            <person name="Roesemann S."/>
            <person name="Alexander J.E."/>
            <person name="Rich S.A."/>
            <person name="Livny J."/>
            <person name="Vlamakis H."/>
            <person name="Clish C."/>
            <person name="Bullock K."/>
            <person name="Deik A."/>
            <person name="Scott J."/>
            <person name="Pierce K.A."/>
            <person name="Xavier R.J."/>
            <person name="Alm E.J."/>
        </authorList>
    </citation>
    <scope>NUCLEOTIDE SEQUENCE [LARGE SCALE GENOMIC DNA]</scope>
    <source>
        <strain evidence="3 4">BIOML-A25</strain>
    </source>
</reference>
<comment type="caution">
    <text evidence="3">The sequence shown here is derived from an EMBL/GenBank/DDBJ whole genome shotgun (WGS) entry which is preliminary data.</text>
</comment>
<dbReference type="Pfam" id="PF22769">
    <property type="entry name" value="DCD"/>
    <property type="match status" value="1"/>
</dbReference>
<accession>A0A6L3IK80</accession>
<dbReference type="Gene3D" id="2.70.40.10">
    <property type="match status" value="1"/>
</dbReference>
<dbReference type="CDD" id="cd07557">
    <property type="entry name" value="trimeric_dUTPase"/>
    <property type="match status" value="1"/>
</dbReference>
<evidence type="ECO:0000313" key="4">
    <source>
        <dbReference type="Proteomes" id="UP000481700"/>
    </source>
</evidence>
<dbReference type="InterPro" id="IPR011962">
    <property type="entry name" value="dCTP_deaminase"/>
</dbReference>
<keyword evidence="1" id="KW-0378">Hydrolase</keyword>
<dbReference type="SUPFAM" id="SSF51283">
    <property type="entry name" value="dUTPase-like"/>
    <property type="match status" value="1"/>
</dbReference>
<dbReference type="GO" id="GO:0006229">
    <property type="term" value="P:dUTP biosynthetic process"/>
    <property type="evidence" value="ECO:0007669"/>
    <property type="project" value="InterPro"/>
</dbReference>
<dbReference type="AlphaFoldDB" id="A0A6L3IK80"/>
<sequence length="212" mass="24146">MELYMCTLDTICGMGVYRSSNCSFVYSTTNKIIKRVIMIITGKNLKSLIKQYDIINKQSYDQFSLSLSLDKQILRFKENIPYITYGQEIPDEYMERISLQDGYILKPGQAILACSSENIKMPKGYMGLLQTKGSLARLFITIHCCDGQIESGYNGKVTFEICNMGTIPVKLNTGQNIAQMFIFKTSCDDEIYEGKYNNADQPTISNKRYNNL</sequence>
<organism evidence="3 4">
    <name type="scientific">Phocaeicola dorei</name>
    <dbReference type="NCBI Taxonomy" id="357276"/>
    <lineage>
        <taxon>Bacteria</taxon>
        <taxon>Pseudomonadati</taxon>
        <taxon>Bacteroidota</taxon>
        <taxon>Bacteroidia</taxon>
        <taxon>Bacteroidales</taxon>
        <taxon>Bacteroidaceae</taxon>
        <taxon>Phocaeicola</taxon>
    </lineage>
</organism>
<protein>
    <submittedName>
        <fullName evidence="3">Uncharacterized protein</fullName>
    </submittedName>
</protein>
<dbReference type="InterPro" id="IPR033704">
    <property type="entry name" value="dUTPase_trimeric"/>
</dbReference>
<proteinExistence type="predicted"/>
<dbReference type="EMBL" id="VVZV01000107">
    <property type="protein sequence ID" value="KAA5311172.1"/>
    <property type="molecule type" value="Genomic_DNA"/>
</dbReference>
<evidence type="ECO:0000313" key="3">
    <source>
        <dbReference type="EMBL" id="KAA5311172.1"/>
    </source>
</evidence>
<dbReference type="PANTHER" id="PTHR42680:SF3">
    <property type="entry name" value="DCTP DEAMINASE"/>
    <property type="match status" value="1"/>
</dbReference>
<dbReference type="InterPro" id="IPR036157">
    <property type="entry name" value="dUTPase-like_sf"/>
</dbReference>